<dbReference type="PANTHER" id="PTHR32309">
    <property type="entry name" value="TYROSINE-PROTEIN KINASE"/>
    <property type="match status" value="1"/>
</dbReference>
<dbReference type="AlphaFoldDB" id="A0A917D9Q7"/>
<organism evidence="10 11">
    <name type="scientific">Aureimonas glaciei</name>
    <dbReference type="NCBI Taxonomy" id="1776957"/>
    <lineage>
        <taxon>Bacteria</taxon>
        <taxon>Pseudomonadati</taxon>
        <taxon>Pseudomonadota</taxon>
        <taxon>Alphaproteobacteria</taxon>
        <taxon>Hyphomicrobiales</taxon>
        <taxon>Aurantimonadaceae</taxon>
        <taxon>Aureimonas</taxon>
    </lineage>
</organism>
<dbReference type="RefSeq" id="WP_188850150.1">
    <property type="nucleotide sequence ID" value="NZ_BMJJ01000003.1"/>
</dbReference>
<reference evidence="10" key="2">
    <citation type="submission" date="2020-09" db="EMBL/GenBank/DDBJ databases">
        <authorList>
            <person name="Sun Q."/>
            <person name="Zhou Y."/>
        </authorList>
    </citation>
    <scope>NUCLEOTIDE SEQUENCE</scope>
    <source>
        <strain evidence="10">CGMCC 1.15493</strain>
    </source>
</reference>
<evidence type="ECO:0000256" key="6">
    <source>
        <dbReference type="SAM" id="Coils"/>
    </source>
</evidence>
<reference evidence="10" key="1">
    <citation type="journal article" date="2014" name="Int. J. Syst. Evol. Microbiol.">
        <title>Complete genome sequence of Corynebacterium casei LMG S-19264T (=DSM 44701T), isolated from a smear-ripened cheese.</title>
        <authorList>
            <consortium name="US DOE Joint Genome Institute (JGI-PGF)"/>
            <person name="Walter F."/>
            <person name="Albersmeier A."/>
            <person name="Kalinowski J."/>
            <person name="Ruckert C."/>
        </authorList>
    </citation>
    <scope>NUCLEOTIDE SEQUENCE</scope>
    <source>
        <strain evidence="10">CGMCC 1.15493</strain>
    </source>
</reference>
<evidence type="ECO:0000313" key="11">
    <source>
        <dbReference type="Proteomes" id="UP000613160"/>
    </source>
</evidence>
<keyword evidence="6" id="KW-0175">Coiled coil</keyword>
<feature type="coiled-coil region" evidence="6">
    <location>
        <begin position="286"/>
        <end position="394"/>
    </location>
</feature>
<feature type="compositionally biased region" description="Low complexity" evidence="7">
    <location>
        <begin position="481"/>
        <end position="493"/>
    </location>
</feature>
<name>A0A917D9Q7_9HYPH</name>
<keyword evidence="4 8" id="KW-1133">Transmembrane helix</keyword>
<dbReference type="PANTHER" id="PTHR32309:SF13">
    <property type="entry name" value="FERRIC ENTEROBACTIN TRANSPORT PROTEIN FEPE"/>
    <property type="match status" value="1"/>
</dbReference>
<sequence length="688" mass="73716">MSRVGPDQNDVDIDIARLASALWARKLAVLLSTVAFAGAGFAIATLVPPVYKAETQIVIETRESAFTRSDTSTNAAEGTLSPESVESQVSLMTSSEILGDVAEKFQLAGREEFAPETSLIDRIVTRVRPETDSAPGEIVEKMREKLQVYRKENQRVLVIEFSSQDPALARDIPNAIANEYLSRQKGALLTSNTNATGWLEQEIADLQVSVKDAESKVAAYRANSDLLVGQNQNVLATQQLSEIATELSRTRAARAAAESRASSVQDAIERGLALDTVAEVLASPTVQALREREVALKAEIADLSTTLLENHPRIRSLRSQRRDLDTEIAREAAKVRASLETEAESARQREIALTAEMERLKADSAKAGSEEVELRSLEREADSQSQLLATYMTRYREAIARGSRDYLPVDARVFSQAQLPAEPYFPKVVPITAAAGVAGFLFASIALLLRELFSGRALRPSPLSVRDRLEPAHESADTAKAAPLPLASPASAPDSELTNAAELGEALLNSAVPRVLVVSAHAEGRPAGVVLARELAAHDRATILVDLTPTSAAARAMGVPDDALATGDVVDGTASFADLIHRDLRTSAHVMSSAGLSLTDEAAFEEVGVVLEALGKVYDCTMVDCGYLPVDTLLRLMDGNAALIVAVEPGAQEEGEAMMQKLADAGLDDVVLMNLGAPDDIAERRRAA</sequence>
<comment type="subcellular location">
    <subcellularLocation>
        <location evidence="1">Cell membrane</location>
        <topology evidence="1">Multi-pass membrane protein</topology>
    </subcellularLocation>
</comment>
<protein>
    <submittedName>
        <fullName evidence="10">Chain-length determining protein</fullName>
    </submittedName>
</protein>
<dbReference type="Proteomes" id="UP000613160">
    <property type="component" value="Unassembled WGS sequence"/>
</dbReference>
<keyword evidence="3 8" id="KW-0812">Transmembrane</keyword>
<keyword evidence="5 8" id="KW-0472">Membrane</keyword>
<dbReference type="InterPro" id="IPR003856">
    <property type="entry name" value="LPS_length_determ_N"/>
</dbReference>
<evidence type="ECO:0000256" key="5">
    <source>
        <dbReference type="ARBA" id="ARBA00023136"/>
    </source>
</evidence>
<evidence type="ECO:0000256" key="7">
    <source>
        <dbReference type="SAM" id="MobiDB-lite"/>
    </source>
</evidence>
<accession>A0A917D9Q7</accession>
<evidence type="ECO:0000256" key="8">
    <source>
        <dbReference type="SAM" id="Phobius"/>
    </source>
</evidence>
<dbReference type="GO" id="GO:0004713">
    <property type="term" value="F:protein tyrosine kinase activity"/>
    <property type="evidence" value="ECO:0007669"/>
    <property type="project" value="TreeGrafter"/>
</dbReference>
<gene>
    <name evidence="10" type="ORF">GCM10011335_17090</name>
</gene>
<evidence type="ECO:0000259" key="9">
    <source>
        <dbReference type="Pfam" id="PF02706"/>
    </source>
</evidence>
<feature type="transmembrane region" description="Helical" evidence="8">
    <location>
        <begin position="27"/>
        <end position="51"/>
    </location>
</feature>
<feature type="region of interest" description="Disordered" evidence="7">
    <location>
        <begin position="469"/>
        <end position="495"/>
    </location>
</feature>
<dbReference type="EMBL" id="BMJJ01000003">
    <property type="protein sequence ID" value="GGD14909.1"/>
    <property type="molecule type" value="Genomic_DNA"/>
</dbReference>
<evidence type="ECO:0000256" key="4">
    <source>
        <dbReference type="ARBA" id="ARBA00022989"/>
    </source>
</evidence>
<dbReference type="Gene3D" id="3.40.50.300">
    <property type="entry name" value="P-loop containing nucleotide triphosphate hydrolases"/>
    <property type="match status" value="1"/>
</dbReference>
<dbReference type="InterPro" id="IPR027417">
    <property type="entry name" value="P-loop_NTPase"/>
</dbReference>
<evidence type="ECO:0000256" key="3">
    <source>
        <dbReference type="ARBA" id="ARBA00022692"/>
    </source>
</evidence>
<keyword evidence="11" id="KW-1185">Reference proteome</keyword>
<dbReference type="Pfam" id="PF02706">
    <property type="entry name" value="Wzz"/>
    <property type="match status" value="1"/>
</dbReference>
<evidence type="ECO:0000256" key="1">
    <source>
        <dbReference type="ARBA" id="ARBA00004651"/>
    </source>
</evidence>
<evidence type="ECO:0000256" key="2">
    <source>
        <dbReference type="ARBA" id="ARBA00022475"/>
    </source>
</evidence>
<comment type="caution">
    <text evidence="10">The sequence shown here is derived from an EMBL/GenBank/DDBJ whole genome shotgun (WGS) entry which is preliminary data.</text>
</comment>
<proteinExistence type="predicted"/>
<keyword evidence="2" id="KW-1003">Cell membrane</keyword>
<evidence type="ECO:0000313" key="10">
    <source>
        <dbReference type="EMBL" id="GGD14909.1"/>
    </source>
</evidence>
<feature type="domain" description="Polysaccharide chain length determinant N-terminal" evidence="9">
    <location>
        <begin position="12"/>
        <end position="104"/>
    </location>
</feature>
<dbReference type="InterPro" id="IPR050445">
    <property type="entry name" value="Bact_polysacc_biosynth/exp"/>
</dbReference>
<dbReference type="GO" id="GO:0005886">
    <property type="term" value="C:plasma membrane"/>
    <property type="evidence" value="ECO:0007669"/>
    <property type="project" value="UniProtKB-SubCell"/>
</dbReference>